<dbReference type="Proteomes" id="UP000028640">
    <property type="component" value="Unassembled WGS sequence"/>
</dbReference>
<dbReference type="GeneID" id="78380623"/>
<evidence type="ECO:0000313" key="1">
    <source>
        <dbReference type="EMBL" id="KFC80457.1"/>
    </source>
</evidence>
<dbReference type="EMBL" id="JMPJ01000054">
    <property type="protein sequence ID" value="KFC80457.1"/>
    <property type="molecule type" value="Genomic_DNA"/>
</dbReference>
<proteinExistence type="predicted"/>
<name>A0A085G9R2_EWIA3</name>
<sequence length="362" mass="41322">MNQQVSSFLHQLETLAQEMNTYRDIRSVEALRQLVCHHAALLENRPQTVLVIDELCHAFEQGLTGENLQPLLIALAGYSPSLGLCLRHTVSDSLSRRVWLEEKYQQLFHDGTVSTLIAGSSYAFWGIPDFLLPQSLNLSLPCLDLNHSFSVVQQTVEMPSIRQYIITVGVHDLYRDISLETNPLACDIYRMMTRFFSPPRPANSNQKHHPALIKQVLEDQHQKLISTEAEPRQTSAAIAQQRAIEHSHFAKYTASLQANRQVLTDMLSLAEKHRKTVRLVICPMPREYRQVFCAEMYHSTRQILANSVLSTRHQFIDLYDHPDFEHDDFRDGFHLNFHGASKLALKLAKATNHAVVVTTEGY</sequence>
<comment type="caution">
    <text evidence="1">The sequence shown here is derived from an EMBL/GenBank/DDBJ whole genome shotgun (WGS) entry which is preliminary data.</text>
</comment>
<keyword evidence="2" id="KW-1185">Reference proteome</keyword>
<evidence type="ECO:0000313" key="2">
    <source>
        <dbReference type="Proteomes" id="UP000028640"/>
    </source>
</evidence>
<dbReference type="eggNOG" id="ENOG502ZU52">
    <property type="taxonomic scope" value="Bacteria"/>
</dbReference>
<dbReference type="SUPFAM" id="SSF52266">
    <property type="entry name" value="SGNH hydrolase"/>
    <property type="match status" value="1"/>
</dbReference>
<reference evidence="1 2" key="1">
    <citation type="submission" date="2014-05" db="EMBL/GenBank/DDBJ databases">
        <title>ATOL: Assembling a taxonomically balanced genome-scale reconstruction of the evolutionary history of the Enterobacteriaceae.</title>
        <authorList>
            <person name="Plunkett G.III."/>
            <person name="Neeno-Eckwall E.C."/>
            <person name="Glasner J.D."/>
            <person name="Perna N.T."/>
        </authorList>
    </citation>
    <scope>NUCLEOTIDE SEQUENCE [LARGE SCALE GENOMIC DNA]</scope>
    <source>
        <strain evidence="1 2">ATCC 33852</strain>
    </source>
</reference>
<dbReference type="OrthoDB" id="6624581at2"/>
<accession>A0A085G9R2</accession>
<dbReference type="RefSeq" id="WP_034791549.1">
    <property type="nucleotide sequence ID" value="NZ_JMPJ01000054.1"/>
</dbReference>
<protein>
    <submittedName>
        <fullName evidence="1">Uncharacterized protein</fullName>
    </submittedName>
</protein>
<gene>
    <name evidence="1" type="ORF">GEAM_2285</name>
</gene>
<organism evidence="1 2">
    <name type="scientific">Ewingella americana (strain ATCC 33852 / DSM 4580 / CCUG 14506 / JCM 5911 / LMG 7869 / NCTC 12157 / CDC 1468-78)</name>
    <dbReference type="NCBI Taxonomy" id="910964"/>
    <lineage>
        <taxon>Bacteria</taxon>
        <taxon>Pseudomonadati</taxon>
        <taxon>Pseudomonadota</taxon>
        <taxon>Gammaproteobacteria</taxon>
        <taxon>Enterobacterales</taxon>
        <taxon>Yersiniaceae</taxon>
        <taxon>Ewingella</taxon>
    </lineage>
</organism>
<dbReference type="STRING" id="910964.GEAM_2285"/>
<dbReference type="AlphaFoldDB" id="A0A085G9R2"/>